<dbReference type="AlphaFoldDB" id="A0A5C3QNK6"/>
<dbReference type="EMBL" id="ML178820">
    <property type="protein sequence ID" value="TFL03553.1"/>
    <property type="molecule type" value="Genomic_DNA"/>
</dbReference>
<proteinExistence type="predicted"/>
<gene>
    <name evidence="2" type="ORF">BDV98DRAFT_642222</name>
</gene>
<dbReference type="Proteomes" id="UP000305067">
    <property type="component" value="Unassembled WGS sequence"/>
</dbReference>
<feature type="region of interest" description="Disordered" evidence="1">
    <location>
        <begin position="1"/>
        <end position="32"/>
    </location>
</feature>
<name>A0A5C3QNK6_9AGAR</name>
<dbReference type="STRING" id="1884261.A0A5C3QNK6"/>
<organism evidence="2 3">
    <name type="scientific">Pterulicium gracile</name>
    <dbReference type="NCBI Taxonomy" id="1884261"/>
    <lineage>
        <taxon>Eukaryota</taxon>
        <taxon>Fungi</taxon>
        <taxon>Dikarya</taxon>
        <taxon>Basidiomycota</taxon>
        <taxon>Agaricomycotina</taxon>
        <taxon>Agaricomycetes</taxon>
        <taxon>Agaricomycetidae</taxon>
        <taxon>Agaricales</taxon>
        <taxon>Pleurotineae</taxon>
        <taxon>Pterulaceae</taxon>
        <taxon>Pterulicium</taxon>
    </lineage>
</organism>
<protein>
    <submittedName>
        <fullName evidence="2">Uncharacterized protein</fullName>
    </submittedName>
</protein>
<evidence type="ECO:0000313" key="3">
    <source>
        <dbReference type="Proteomes" id="UP000305067"/>
    </source>
</evidence>
<reference evidence="2 3" key="1">
    <citation type="journal article" date="2019" name="Nat. Ecol. Evol.">
        <title>Megaphylogeny resolves global patterns of mushroom evolution.</title>
        <authorList>
            <person name="Varga T."/>
            <person name="Krizsan K."/>
            <person name="Foldi C."/>
            <person name="Dima B."/>
            <person name="Sanchez-Garcia M."/>
            <person name="Sanchez-Ramirez S."/>
            <person name="Szollosi G.J."/>
            <person name="Szarkandi J.G."/>
            <person name="Papp V."/>
            <person name="Albert L."/>
            <person name="Andreopoulos W."/>
            <person name="Angelini C."/>
            <person name="Antonin V."/>
            <person name="Barry K.W."/>
            <person name="Bougher N.L."/>
            <person name="Buchanan P."/>
            <person name="Buyck B."/>
            <person name="Bense V."/>
            <person name="Catcheside P."/>
            <person name="Chovatia M."/>
            <person name="Cooper J."/>
            <person name="Damon W."/>
            <person name="Desjardin D."/>
            <person name="Finy P."/>
            <person name="Geml J."/>
            <person name="Haridas S."/>
            <person name="Hughes K."/>
            <person name="Justo A."/>
            <person name="Karasinski D."/>
            <person name="Kautmanova I."/>
            <person name="Kiss B."/>
            <person name="Kocsube S."/>
            <person name="Kotiranta H."/>
            <person name="LaButti K.M."/>
            <person name="Lechner B.E."/>
            <person name="Liimatainen K."/>
            <person name="Lipzen A."/>
            <person name="Lukacs Z."/>
            <person name="Mihaltcheva S."/>
            <person name="Morgado L.N."/>
            <person name="Niskanen T."/>
            <person name="Noordeloos M.E."/>
            <person name="Ohm R.A."/>
            <person name="Ortiz-Santana B."/>
            <person name="Ovrebo C."/>
            <person name="Racz N."/>
            <person name="Riley R."/>
            <person name="Savchenko A."/>
            <person name="Shiryaev A."/>
            <person name="Soop K."/>
            <person name="Spirin V."/>
            <person name="Szebenyi C."/>
            <person name="Tomsovsky M."/>
            <person name="Tulloss R.E."/>
            <person name="Uehling J."/>
            <person name="Grigoriev I.V."/>
            <person name="Vagvolgyi C."/>
            <person name="Papp T."/>
            <person name="Martin F.M."/>
            <person name="Miettinen O."/>
            <person name="Hibbett D.S."/>
            <person name="Nagy L.G."/>
        </authorList>
    </citation>
    <scope>NUCLEOTIDE SEQUENCE [LARGE SCALE GENOMIC DNA]</scope>
    <source>
        <strain evidence="2 3">CBS 309.79</strain>
    </source>
</reference>
<dbReference type="OrthoDB" id="5598396at2759"/>
<keyword evidence="3" id="KW-1185">Reference proteome</keyword>
<accession>A0A5C3QNK6</accession>
<evidence type="ECO:0000313" key="2">
    <source>
        <dbReference type="EMBL" id="TFL03553.1"/>
    </source>
</evidence>
<feature type="compositionally biased region" description="Basic residues" evidence="1">
    <location>
        <begin position="16"/>
        <end position="25"/>
    </location>
</feature>
<evidence type="ECO:0000256" key="1">
    <source>
        <dbReference type="SAM" id="MobiDB-lite"/>
    </source>
</evidence>
<sequence>MKEMVLKSRRLGQGSKGRRSLHNRPRMTPTALDEKVRSLQASGSTSVPEGAQDYMDFCTIHKLSLTPTPTTLSRYIAYTSYYPSSGPRYLAEAQQHLLTRFPGFKCALATSEVQKVIAGLKKLFVAIVVCGFYGWHGLGELVSPDDRALFDWDKLIKRHTLVFLDGSIGYHLPDHHNTLSDPSSKGTDIQIPSQSIACPVGVMKGHYLPRRDKLHGAHPALFVRACSDMSTRSWFEAKLLSFLPANRDLQVQGRCYSLRAGGAV</sequence>